<name>A0ABW6AHH3_9BACT</name>
<organism evidence="1 2">
    <name type="scientific">Spirosoma flavum</name>
    <dbReference type="NCBI Taxonomy" id="2048557"/>
    <lineage>
        <taxon>Bacteria</taxon>
        <taxon>Pseudomonadati</taxon>
        <taxon>Bacteroidota</taxon>
        <taxon>Cytophagia</taxon>
        <taxon>Cytophagales</taxon>
        <taxon>Cytophagaceae</taxon>
        <taxon>Spirosoma</taxon>
    </lineage>
</organism>
<comment type="caution">
    <text evidence="1">The sequence shown here is derived from an EMBL/GenBank/DDBJ whole genome shotgun (WGS) entry which is preliminary data.</text>
</comment>
<dbReference type="InterPro" id="IPR011747">
    <property type="entry name" value="CHP02241"/>
</dbReference>
<keyword evidence="2" id="KW-1185">Reference proteome</keyword>
<dbReference type="NCBIfam" id="TIGR02241">
    <property type="entry name" value="conserved hypothetical phage tail region protein"/>
    <property type="match status" value="1"/>
</dbReference>
<gene>
    <name evidence="1" type="ORF">ACFS25_14115</name>
</gene>
<dbReference type="Pfam" id="PF06841">
    <property type="entry name" value="Phage_T4_gp19"/>
    <property type="match status" value="1"/>
</dbReference>
<proteinExistence type="predicted"/>
<dbReference type="EMBL" id="JBHUOM010000007">
    <property type="protein sequence ID" value="MFD2934926.1"/>
    <property type="molecule type" value="Genomic_DNA"/>
</dbReference>
<accession>A0ABW6AHH3</accession>
<reference evidence="2" key="1">
    <citation type="journal article" date="2019" name="Int. J. Syst. Evol. Microbiol.">
        <title>The Global Catalogue of Microorganisms (GCM) 10K type strain sequencing project: providing services to taxonomists for standard genome sequencing and annotation.</title>
        <authorList>
            <consortium name="The Broad Institute Genomics Platform"/>
            <consortium name="The Broad Institute Genome Sequencing Center for Infectious Disease"/>
            <person name="Wu L."/>
            <person name="Ma J."/>
        </authorList>
    </citation>
    <scope>NUCLEOTIDE SEQUENCE [LARGE SCALE GENOMIC DNA]</scope>
    <source>
        <strain evidence="2">KCTC 52490</strain>
    </source>
</reference>
<sequence length="147" mass="16539">MNTYPAVGFYFSISFGPKNSDSDNGFQEVSGVSVTLPTEEIQEGGLNLYKYKVPGIPTYTNLVLKRGYVDSGSNLVEWFRKTLSAEFSSPITTQTVDLQLLNEEGQPLKSWTFHNAWPVKWSISDFNAQENKLAIESLELAYSHFDL</sequence>
<dbReference type="PANTHER" id="PTHR38009">
    <property type="entry name" value="CONSERVED HYPOTHETICAL PHAGE TAIL PROTEIN"/>
    <property type="match status" value="1"/>
</dbReference>
<evidence type="ECO:0000313" key="1">
    <source>
        <dbReference type="EMBL" id="MFD2934926.1"/>
    </source>
</evidence>
<dbReference type="Proteomes" id="UP001597512">
    <property type="component" value="Unassembled WGS sequence"/>
</dbReference>
<dbReference type="RefSeq" id="WP_381501863.1">
    <property type="nucleotide sequence ID" value="NZ_JBHUOM010000007.1"/>
</dbReference>
<protein>
    <submittedName>
        <fullName evidence="1">Phage tail protein</fullName>
    </submittedName>
</protein>
<dbReference type="InterPro" id="IPR010667">
    <property type="entry name" value="Phage_T4_Gp19"/>
</dbReference>
<evidence type="ECO:0000313" key="2">
    <source>
        <dbReference type="Proteomes" id="UP001597512"/>
    </source>
</evidence>
<dbReference type="PANTHER" id="PTHR38009:SF1">
    <property type="entry name" value="CONSERVED HYPOTHETICAL PHAGE TAIL PROTEIN"/>
    <property type="match status" value="1"/>
</dbReference>